<protein>
    <submittedName>
        <fullName evidence="2">Uncharacterized protein conserved in bacteria</fullName>
    </submittedName>
</protein>
<dbReference type="CDD" id="cd07983">
    <property type="entry name" value="LPLAT_DUF374-like"/>
    <property type="match status" value="1"/>
</dbReference>
<dbReference type="HOGENOM" id="CLU_086327_1_0_7"/>
<dbReference type="SUPFAM" id="SSF69593">
    <property type="entry name" value="Glycerol-3-phosphate (1)-acyltransferase"/>
    <property type="match status" value="1"/>
</dbReference>
<dbReference type="KEGG" id="lip:LI0870"/>
<evidence type="ECO:0000313" key="2">
    <source>
        <dbReference type="EMBL" id="CAJ54924.1"/>
    </source>
</evidence>
<dbReference type="STRING" id="363253.LI0870"/>
<proteinExistence type="predicted"/>
<dbReference type="Proteomes" id="UP000002430">
    <property type="component" value="Chromosome"/>
</dbReference>
<dbReference type="RefSeq" id="WP_011526953.1">
    <property type="nucleotide sequence ID" value="NC_008011.1"/>
</dbReference>
<dbReference type="InterPro" id="IPR007172">
    <property type="entry name" value="DUF374"/>
</dbReference>
<evidence type="ECO:0000259" key="1">
    <source>
        <dbReference type="Pfam" id="PF04028"/>
    </source>
</evidence>
<name>Q1MQ03_LAWIP</name>
<reference evidence="2 3" key="1">
    <citation type="submission" date="2005-11" db="EMBL/GenBank/DDBJ databases">
        <title>The complete genome sequence of Lawsonia intracellularis: the causative agent of proliferative enteropathy.</title>
        <authorList>
            <person name="Kaur K."/>
            <person name="Zhang Q."/>
            <person name="Beckler D."/>
            <person name="Munir S."/>
            <person name="Li L."/>
            <person name="Kinsley K."/>
            <person name="Herron L."/>
            <person name="Peterson A."/>
            <person name="May B."/>
            <person name="Singh S."/>
            <person name="Gebhart C."/>
            <person name="Kapur V."/>
        </authorList>
    </citation>
    <scope>NUCLEOTIDE SEQUENCE [LARGE SCALE GENOMIC DNA]</scope>
    <source>
        <strain evidence="2 3">PHE/MN1-00</strain>
    </source>
</reference>
<keyword evidence="3" id="KW-1185">Reference proteome</keyword>
<dbReference type="eggNOG" id="COG2121">
    <property type="taxonomic scope" value="Bacteria"/>
</dbReference>
<organism evidence="2 3">
    <name type="scientific">Lawsonia intracellularis (strain PHE/MN1-00)</name>
    <dbReference type="NCBI Taxonomy" id="363253"/>
    <lineage>
        <taxon>Bacteria</taxon>
        <taxon>Pseudomonadati</taxon>
        <taxon>Thermodesulfobacteriota</taxon>
        <taxon>Desulfovibrionia</taxon>
        <taxon>Desulfovibrionales</taxon>
        <taxon>Desulfovibrionaceae</taxon>
        <taxon>Lawsonia</taxon>
    </lineage>
</organism>
<dbReference type="OrthoDB" id="9810508at2"/>
<dbReference type="EMBL" id="AM180252">
    <property type="protein sequence ID" value="CAJ54924.1"/>
    <property type="molecule type" value="Genomic_DNA"/>
</dbReference>
<gene>
    <name evidence="2" type="ordered locus">LI0870</name>
</gene>
<evidence type="ECO:0000313" key="3">
    <source>
        <dbReference type="Proteomes" id="UP000002430"/>
    </source>
</evidence>
<sequence>MRLSKKVVKPLCKILEWPLYGLYCLWCGTLQYNAINRQSVDSRTDAGLPVILCLWHDELFPLIYFRGKLKIITVVSKSKDGDILANVIQRIGLETARGSSSRGGSEALRNVIKRMKDGFCACITVDGPKGPRHKVKKGVIFLAQQTNAPIVPIRIFMEKSKKISSWDRFQLPIPFSKIHVICGDAYYVSPSLTTQEELTDQCRLLEERLNNLRL</sequence>
<dbReference type="AlphaFoldDB" id="Q1MQ03"/>
<accession>Q1MQ03</accession>
<feature type="domain" description="DUF374" evidence="1">
    <location>
        <begin position="64"/>
        <end position="132"/>
    </location>
</feature>
<dbReference type="Pfam" id="PF04028">
    <property type="entry name" value="DUF374"/>
    <property type="match status" value="1"/>
</dbReference>